<dbReference type="EMBL" id="CM000853">
    <property type="protein sequence ID" value="KRG89743.1"/>
    <property type="molecule type" value="Genomic_DNA"/>
</dbReference>
<reference evidence="2" key="2">
    <citation type="submission" date="2018-02" db="UniProtKB">
        <authorList>
            <consortium name="EnsemblPlants"/>
        </authorList>
    </citation>
    <scope>IDENTIFICATION</scope>
    <source>
        <strain evidence="2">Williams 82</strain>
    </source>
</reference>
<keyword evidence="3" id="KW-1185">Reference proteome</keyword>
<dbReference type="Gramene" id="KRG89743">
    <property type="protein sequence ID" value="KRG89743"/>
    <property type="gene ID" value="GLYMA_20G045700"/>
</dbReference>
<accession>A0A0R0E6P2</accession>
<dbReference type="Proteomes" id="UP000008827">
    <property type="component" value="Chromosome 20"/>
</dbReference>
<organism evidence="1">
    <name type="scientific">Glycine max</name>
    <name type="common">Soybean</name>
    <name type="synonym">Glycine hispida</name>
    <dbReference type="NCBI Taxonomy" id="3847"/>
    <lineage>
        <taxon>Eukaryota</taxon>
        <taxon>Viridiplantae</taxon>
        <taxon>Streptophyta</taxon>
        <taxon>Embryophyta</taxon>
        <taxon>Tracheophyta</taxon>
        <taxon>Spermatophyta</taxon>
        <taxon>Magnoliopsida</taxon>
        <taxon>eudicotyledons</taxon>
        <taxon>Gunneridae</taxon>
        <taxon>Pentapetalae</taxon>
        <taxon>rosids</taxon>
        <taxon>fabids</taxon>
        <taxon>Fabales</taxon>
        <taxon>Fabaceae</taxon>
        <taxon>Papilionoideae</taxon>
        <taxon>50 kb inversion clade</taxon>
        <taxon>NPAAA clade</taxon>
        <taxon>indigoferoid/millettioid clade</taxon>
        <taxon>Phaseoleae</taxon>
        <taxon>Glycine</taxon>
        <taxon>Glycine subgen. Soja</taxon>
    </lineage>
</organism>
<dbReference type="InParanoid" id="A0A0R0E6P2"/>
<reference evidence="1" key="3">
    <citation type="submission" date="2018-07" db="EMBL/GenBank/DDBJ databases">
        <title>WGS assembly of Glycine max.</title>
        <authorList>
            <person name="Schmutz J."/>
            <person name="Cannon S."/>
            <person name="Schlueter J."/>
            <person name="Ma J."/>
            <person name="Mitros T."/>
            <person name="Nelson W."/>
            <person name="Hyten D."/>
            <person name="Song Q."/>
            <person name="Thelen J."/>
            <person name="Cheng J."/>
            <person name="Xu D."/>
            <person name="Hellsten U."/>
            <person name="May G."/>
            <person name="Yu Y."/>
            <person name="Sakurai T."/>
            <person name="Umezawa T."/>
            <person name="Bhattacharyya M."/>
            <person name="Sandhu D."/>
            <person name="Valliyodan B."/>
            <person name="Lindquist E."/>
            <person name="Peto M."/>
            <person name="Grant D."/>
            <person name="Shu S."/>
            <person name="Goodstein D."/>
            <person name="Barry K."/>
            <person name="Futrell-Griggs M."/>
            <person name="Abernathy B."/>
            <person name="Du J."/>
            <person name="Tian Z."/>
            <person name="Zhu L."/>
            <person name="Gill N."/>
            <person name="Joshi T."/>
            <person name="Libault M."/>
            <person name="Sethuraman A."/>
            <person name="Zhang X."/>
            <person name="Shinozaki K."/>
            <person name="Nguyen H."/>
            <person name="Wing R."/>
            <person name="Cregan P."/>
            <person name="Specht J."/>
            <person name="Grimwood J."/>
            <person name="Rokhsar D."/>
            <person name="Stacey G."/>
            <person name="Shoemaker R."/>
            <person name="Jackson S."/>
        </authorList>
    </citation>
    <scope>NUCLEOTIDE SEQUENCE</scope>
    <source>
        <tissue evidence="1">Callus</tissue>
    </source>
</reference>
<sequence>MSKCFHGAFLTRPLDFIGEYYLYWKDMMEIYIESSQYRIFLIITNGDIPITRPEAEWINDDLAIMELNTKAKYTLTCALSKNESNKICKIRIAEEVWDSLINYEGNEDVKLRKTYCKAQIKLKVLDSFLKVWKPKTTTIQEARDLKNLAWDELLGILRVHEVHLQNREHLQKKNSIALKYEETIFKREENASLSKALKKNKEESNEIIWFECRKPTYMKVECPWLKKKRYFGDKKKKSLMVTWDDSDNDKSGSLDDELANICPVVDKDDKVKIKTCSKFATSSFASLDDEEGEEVACLTNDFGKFLESSKTLTTPLKVH</sequence>
<protein>
    <submittedName>
        <fullName evidence="1 2">Uncharacterized protein</fullName>
    </submittedName>
</protein>
<evidence type="ECO:0000313" key="1">
    <source>
        <dbReference type="EMBL" id="KRG89743.1"/>
    </source>
</evidence>
<reference evidence="1 2" key="1">
    <citation type="journal article" date="2010" name="Nature">
        <title>Genome sequence of the palaeopolyploid soybean.</title>
        <authorList>
            <person name="Schmutz J."/>
            <person name="Cannon S.B."/>
            <person name="Schlueter J."/>
            <person name="Ma J."/>
            <person name="Mitros T."/>
            <person name="Nelson W."/>
            <person name="Hyten D.L."/>
            <person name="Song Q."/>
            <person name="Thelen J.J."/>
            <person name="Cheng J."/>
            <person name="Xu D."/>
            <person name="Hellsten U."/>
            <person name="May G.D."/>
            <person name="Yu Y."/>
            <person name="Sakurai T."/>
            <person name="Umezawa T."/>
            <person name="Bhattacharyya M.K."/>
            <person name="Sandhu D."/>
            <person name="Valliyodan B."/>
            <person name="Lindquist E."/>
            <person name="Peto M."/>
            <person name="Grant D."/>
            <person name="Shu S."/>
            <person name="Goodstein D."/>
            <person name="Barry K."/>
            <person name="Futrell-Griggs M."/>
            <person name="Abernathy B."/>
            <person name="Du J."/>
            <person name="Tian Z."/>
            <person name="Zhu L."/>
            <person name="Gill N."/>
            <person name="Joshi T."/>
            <person name="Libault M."/>
            <person name="Sethuraman A."/>
            <person name="Zhang X.-C."/>
            <person name="Shinozaki K."/>
            <person name="Nguyen H.T."/>
            <person name="Wing R.A."/>
            <person name="Cregan P."/>
            <person name="Specht J."/>
            <person name="Grimwood J."/>
            <person name="Rokhsar D."/>
            <person name="Stacey G."/>
            <person name="Shoemaker R.C."/>
            <person name="Jackson S.A."/>
        </authorList>
    </citation>
    <scope>NUCLEOTIDE SEQUENCE</scope>
    <source>
        <strain evidence="2">cv. Williams 82</strain>
        <tissue evidence="1">Callus</tissue>
    </source>
</reference>
<dbReference type="EnsemblPlants" id="KRG89743">
    <property type="protein sequence ID" value="KRG89743"/>
    <property type="gene ID" value="GLYMA_20G045700"/>
</dbReference>
<proteinExistence type="predicted"/>
<name>A0A0R0E6P2_SOYBN</name>
<evidence type="ECO:0000313" key="3">
    <source>
        <dbReference type="Proteomes" id="UP000008827"/>
    </source>
</evidence>
<evidence type="ECO:0000313" key="2">
    <source>
        <dbReference type="EnsemblPlants" id="KRG89743"/>
    </source>
</evidence>
<gene>
    <name evidence="1" type="ORF">GLYMA_20G045700</name>
</gene>
<dbReference type="AlphaFoldDB" id="A0A0R0E6P2"/>